<dbReference type="GO" id="GO:0003677">
    <property type="term" value="F:DNA binding"/>
    <property type="evidence" value="ECO:0007669"/>
    <property type="project" value="UniProtKB-KW"/>
</dbReference>
<evidence type="ECO:0000256" key="1">
    <source>
        <dbReference type="ARBA" id="ARBA00023012"/>
    </source>
</evidence>
<dbReference type="Pfam" id="PF04397">
    <property type="entry name" value="LytTR"/>
    <property type="match status" value="1"/>
</dbReference>
<feature type="domain" description="HTH LytTR-type" evidence="2">
    <location>
        <begin position="41"/>
        <end position="145"/>
    </location>
</feature>
<protein>
    <submittedName>
        <fullName evidence="3">LytTR family DNA-binding domain-containing protein</fullName>
    </submittedName>
</protein>
<reference evidence="3 4" key="1">
    <citation type="submission" date="2023-01" db="EMBL/GenBank/DDBJ databases">
        <title>Vibrio sp. KJ40-1 sp.nov, isolated from marine algae.</title>
        <authorList>
            <person name="Butt M."/>
            <person name="Kim J.M.J."/>
            <person name="Jeon C.O.C."/>
        </authorList>
    </citation>
    <scope>NUCLEOTIDE SEQUENCE [LARGE SCALE GENOMIC DNA]</scope>
    <source>
        <strain evidence="3 4">KJ40-1</strain>
    </source>
</reference>
<dbReference type="InterPro" id="IPR046947">
    <property type="entry name" value="LytR-like"/>
</dbReference>
<dbReference type="PROSITE" id="PS50930">
    <property type="entry name" value="HTH_LYTTR"/>
    <property type="match status" value="1"/>
</dbReference>
<dbReference type="SMART" id="SM00850">
    <property type="entry name" value="LytTR"/>
    <property type="match status" value="1"/>
</dbReference>
<proteinExistence type="predicted"/>
<dbReference type="EMBL" id="JAQLOI010000003">
    <property type="protein sequence ID" value="MDB1125115.1"/>
    <property type="molecule type" value="Genomic_DNA"/>
</dbReference>
<evidence type="ECO:0000259" key="2">
    <source>
        <dbReference type="PROSITE" id="PS50930"/>
    </source>
</evidence>
<evidence type="ECO:0000313" key="3">
    <source>
        <dbReference type="EMBL" id="MDB1125115.1"/>
    </source>
</evidence>
<dbReference type="RefSeq" id="WP_272138524.1">
    <property type="nucleotide sequence ID" value="NZ_JAQLOI010000003.1"/>
</dbReference>
<dbReference type="InterPro" id="IPR007492">
    <property type="entry name" value="LytTR_DNA-bd_dom"/>
</dbReference>
<dbReference type="PANTHER" id="PTHR37299">
    <property type="entry name" value="TRANSCRIPTIONAL REGULATOR-RELATED"/>
    <property type="match status" value="1"/>
</dbReference>
<keyword evidence="3" id="KW-0238">DNA-binding</keyword>
<keyword evidence="4" id="KW-1185">Reference proteome</keyword>
<dbReference type="Gene3D" id="2.40.50.1020">
    <property type="entry name" value="LytTr DNA-binding domain"/>
    <property type="match status" value="1"/>
</dbReference>
<dbReference type="Proteomes" id="UP001210678">
    <property type="component" value="Unassembled WGS sequence"/>
</dbReference>
<dbReference type="PANTHER" id="PTHR37299:SF4">
    <property type="entry name" value="TRANSCRIPTIONAL REGULATOR"/>
    <property type="match status" value="1"/>
</dbReference>
<evidence type="ECO:0000313" key="4">
    <source>
        <dbReference type="Proteomes" id="UP001210678"/>
    </source>
</evidence>
<gene>
    <name evidence="3" type="ORF">PGX00_16295</name>
</gene>
<name>A0ABT4YUS6_9VIBR</name>
<sequence length="152" mass="18195">MKVVLKQMSDIIESQVIIQYLSMNKEIDDLINYLKKSDKDLFGKVNKELYILDRDKIFYIESFHNEIFIYGETDCYQSSKRLYELEQELECYSFFRASKSLILNIEKIKSVKPLFDGRFEANLINGESVYISRKYVPILKKIRPIKENWTCY</sequence>
<organism evidence="3 4">
    <name type="scientific">Vibrio algarum</name>
    <dbReference type="NCBI Taxonomy" id="3020714"/>
    <lineage>
        <taxon>Bacteria</taxon>
        <taxon>Pseudomonadati</taxon>
        <taxon>Pseudomonadota</taxon>
        <taxon>Gammaproteobacteria</taxon>
        <taxon>Vibrionales</taxon>
        <taxon>Vibrionaceae</taxon>
        <taxon>Vibrio</taxon>
    </lineage>
</organism>
<accession>A0ABT4YUS6</accession>
<keyword evidence="1" id="KW-0902">Two-component regulatory system</keyword>
<comment type="caution">
    <text evidence="3">The sequence shown here is derived from an EMBL/GenBank/DDBJ whole genome shotgun (WGS) entry which is preliminary data.</text>
</comment>